<dbReference type="InterPro" id="IPR041507">
    <property type="entry name" value="UCH_C"/>
</dbReference>
<dbReference type="Pfam" id="PF18031">
    <property type="entry name" value="UCH_C"/>
    <property type="match status" value="1"/>
</dbReference>
<comment type="catalytic activity">
    <reaction evidence="1 7 10 11">
        <text>Thiol-dependent hydrolysis of ester, thioester, amide, peptide and isopeptide bonds formed by the C-terminal Gly of ubiquitin (a 76-residue protein attached to proteins as an intracellular targeting signal).</text>
        <dbReference type="EC" id="3.4.19.12"/>
    </reaction>
</comment>
<keyword evidence="4 7" id="KW-0833">Ubl conjugation pathway</keyword>
<comment type="caution">
    <text evidence="14">The sequence shown here is derived from an EMBL/GenBank/DDBJ whole genome shotgun (WGS) entry which is preliminary data.</text>
</comment>
<keyword evidence="3 7" id="KW-0645">Protease</keyword>
<dbReference type="PANTHER" id="PTHR10589">
    <property type="entry name" value="UBIQUITIN CARBOXYL-TERMINAL HYDROLASE"/>
    <property type="match status" value="1"/>
</dbReference>
<dbReference type="Gene3D" id="1.20.58.860">
    <property type="match status" value="1"/>
</dbReference>
<evidence type="ECO:0000313" key="15">
    <source>
        <dbReference type="Proteomes" id="UP000230233"/>
    </source>
</evidence>
<proteinExistence type="inferred from homology"/>
<evidence type="ECO:0000256" key="4">
    <source>
        <dbReference type="ARBA" id="ARBA00022786"/>
    </source>
</evidence>
<evidence type="ECO:0000256" key="1">
    <source>
        <dbReference type="ARBA" id="ARBA00000707"/>
    </source>
</evidence>
<feature type="domain" description="UCH catalytic" evidence="13">
    <location>
        <begin position="10"/>
        <end position="224"/>
    </location>
</feature>
<dbReference type="PROSITE" id="PS52049">
    <property type="entry name" value="ULD"/>
    <property type="match status" value="1"/>
</dbReference>
<feature type="site" description="Transition state stabilizer" evidence="10">
    <location>
        <position position="81"/>
    </location>
</feature>
<evidence type="ECO:0000313" key="14">
    <source>
        <dbReference type="EMBL" id="PIC44150.1"/>
    </source>
</evidence>
<dbReference type="EMBL" id="PDUG01000002">
    <property type="protein sequence ID" value="PIC44150.1"/>
    <property type="molecule type" value="Genomic_DNA"/>
</dbReference>
<dbReference type="GO" id="GO:0004843">
    <property type="term" value="F:cysteine-type deubiquitinase activity"/>
    <property type="evidence" value="ECO:0007669"/>
    <property type="project" value="UniProtKB-UniRule"/>
</dbReference>
<comment type="similarity">
    <text evidence="2 7 10 11">Belongs to the peptidase C12 family.</text>
</comment>
<dbReference type="Gene3D" id="3.40.532.10">
    <property type="entry name" value="Peptidase C12, ubiquitin carboxyl-terminal hydrolase"/>
    <property type="match status" value="1"/>
</dbReference>
<dbReference type="GO" id="GO:0005737">
    <property type="term" value="C:cytoplasm"/>
    <property type="evidence" value="ECO:0007669"/>
    <property type="project" value="TreeGrafter"/>
</dbReference>
<protein>
    <recommendedName>
        <fullName evidence="7 11">Ubiquitin carboxyl-terminal hydrolase</fullName>
        <ecNumber evidence="7 11">3.4.19.12</ecNumber>
    </recommendedName>
</protein>
<feature type="coiled-coil region" evidence="12">
    <location>
        <begin position="243"/>
        <end position="270"/>
    </location>
</feature>
<evidence type="ECO:0000256" key="9">
    <source>
        <dbReference type="PIRSR" id="PIRSR038120-2"/>
    </source>
</evidence>
<name>A0A2G5UXC9_9PELO</name>
<dbReference type="Pfam" id="PF01088">
    <property type="entry name" value="Peptidase_C12"/>
    <property type="match status" value="1"/>
</dbReference>
<dbReference type="FunFam" id="3.40.532.10:FF:000009">
    <property type="entry name" value="Ubiquitin carboxyl-terminal hydrolase"/>
    <property type="match status" value="1"/>
</dbReference>
<dbReference type="PIRSF" id="PIRSF038120">
    <property type="entry name" value="Ubiquitinyl_hydrolase_UCH37"/>
    <property type="match status" value="1"/>
</dbReference>
<dbReference type="PANTHER" id="PTHR10589:SF16">
    <property type="entry name" value="UBIQUITIN CARBOXYL-TERMINAL HYDROLASE ISOZYME L5"/>
    <property type="match status" value="1"/>
</dbReference>
<evidence type="ECO:0000256" key="7">
    <source>
        <dbReference type="PIRNR" id="PIRNR038120"/>
    </source>
</evidence>
<dbReference type="CDD" id="cd09617">
    <property type="entry name" value="Peptidase_C12_UCH37_BAP1"/>
    <property type="match status" value="1"/>
</dbReference>
<keyword evidence="5 7" id="KW-0378">Hydrolase</keyword>
<evidence type="ECO:0000259" key="13">
    <source>
        <dbReference type="PROSITE" id="PS52048"/>
    </source>
</evidence>
<evidence type="ECO:0000256" key="2">
    <source>
        <dbReference type="ARBA" id="ARBA00009326"/>
    </source>
</evidence>
<dbReference type="PROSITE" id="PS52048">
    <property type="entry name" value="UCH_DOMAIN"/>
    <property type="match status" value="1"/>
</dbReference>
<accession>A0A2G5UXC9</accession>
<dbReference type="InterPro" id="IPR038765">
    <property type="entry name" value="Papain-like_cys_pep_sf"/>
</dbReference>
<dbReference type="GO" id="GO:0006511">
    <property type="term" value="P:ubiquitin-dependent protein catabolic process"/>
    <property type="evidence" value="ECO:0007669"/>
    <property type="project" value="UniProtKB-UniRule"/>
</dbReference>
<evidence type="ECO:0000256" key="11">
    <source>
        <dbReference type="RuleBase" id="RU361215"/>
    </source>
</evidence>
<keyword evidence="15" id="KW-1185">Reference proteome</keyword>
<evidence type="ECO:0000256" key="8">
    <source>
        <dbReference type="PIRSR" id="PIRSR038120-1"/>
    </source>
</evidence>
<keyword evidence="12" id="KW-0175">Coiled coil</keyword>
<keyword evidence="6 7" id="KW-0788">Thiol protease</keyword>
<dbReference type="SUPFAM" id="SSF54001">
    <property type="entry name" value="Cysteine proteinases"/>
    <property type="match status" value="1"/>
</dbReference>
<feature type="site" description="Important for enzyme activity" evidence="9 10">
    <location>
        <position position="177"/>
    </location>
</feature>
<evidence type="ECO:0000256" key="12">
    <source>
        <dbReference type="SAM" id="Coils"/>
    </source>
</evidence>
<dbReference type="EC" id="3.4.19.12" evidence="7 11"/>
<feature type="active site" description="Proton donor" evidence="8 10">
    <location>
        <position position="162"/>
    </location>
</feature>
<dbReference type="AlphaFoldDB" id="A0A2G5UXC9"/>
<dbReference type="PRINTS" id="PR00707">
    <property type="entry name" value="UBCTHYDRLASE"/>
</dbReference>
<evidence type="ECO:0000256" key="3">
    <source>
        <dbReference type="ARBA" id="ARBA00022670"/>
    </source>
</evidence>
<dbReference type="Proteomes" id="UP000230233">
    <property type="component" value="Chromosome II"/>
</dbReference>
<dbReference type="STRING" id="1611254.A0A2G5UXC9"/>
<evidence type="ECO:0000256" key="6">
    <source>
        <dbReference type="ARBA" id="ARBA00022807"/>
    </source>
</evidence>
<dbReference type="OrthoDB" id="1924260at2759"/>
<feature type="active site" description="Nucleophile" evidence="8 10">
    <location>
        <position position="87"/>
    </location>
</feature>
<reference evidence="15" key="1">
    <citation type="submission" date="2017-10" db="EMBL/GenBank/DDBJ databases">
        <title>Rapid genome shrinkage in a self-fertile nematode reveals novel sperm competition proteins.</title>
        <authorList>
            <person name="Yin D."/>
            <person name="Schwarz E.M."/>
            <person name="Thomas C.G."/>
            <person name="Felde R.L."/>
            <person name="Korf I.F."/>
            <person name="Cutter A.D."/>
            <person name="Schartner C.M."/>
            <person name="Ralston E.J."/>
            <person name="Meyer B.J."/>
            <person name="Haag E.S."/>
        </authorList>
    </citation>
    <scope>NUCLEOTIDE SEQUENCE [LARGE SCALE GENOMIC DNA]</scope>
    <source>
        <strain evidence="15">JU1422</strain>
    </source>
</reference>
<dbReference type="InterPro" id="IPR017390">
    <property type="entry name" value="Ubiquitinyl_hydrolase_UCH37"/>
</dbReference>
<dbReference type="GO" id="GO:0016579">
    <property type="term" value="P:protein deubiquitination"/>
    <property type="evidence" value="ECO:0007669"/>
    <property type="project" value="InterPro"/>
</dbReference>
<organism evidence="14 15">
    <name type="scientific">Caenorhabditis nigoni</name>
    <dbReference type="NCBI Taxonomy" id="1611254"/>
    <lineage>
        <taxon>Eukaryota</taxon>
        <taxon>Metazoa</taxon>
        <taxon>Ecdysozoa</taxon>
        <taxon>Nematoda</taxon>
        <taxon>Chromadorea</taxon>
        <taxon>Rhabditida</taxon>
        <taxon>Rhabditina</taxon>
        <taxon>Rhabditomorpha</taxon>
        <taxon>Rhabditoidea</taxon>
        <taxon>Rhabditidae</taxon>
        <taxon>Peloderinae</taxon>
        <taxon>Caenorhabditis</taxon>
    </lineage>
</organism>
<gene>
    <name evidence="14" type="primary">Cni-ubh-4</name>
    <name evidence="14" type="synonym">Cnig_chr_II.g4617</name>
    <name evidence="14" type="ORF">B9Z55_004617</name>
</gene>
<evidence type="ECO:0000256" key="10">
    <source>
        <dbReference type="PROSITE-ProRule" id="PRU01393"/>
    </source>
</evidence>
<dbReference type="InterPro" id="IPR001578">
    <property type="entry name" value="Peptidase_C12_UCH"/>
</dbReference>
<dbReference type="InterPro" id="IPR036959">
    <property type="entry name" value="Peptidase_C12_UCH_sf"/>
</dbReference>
<evidence type="ECO:0000256" key="5">
    <source>
        <dbReference type="ARBA" id="ARBA00022801"/>
    </source>
</evidence>
<sequence>MDFQMADAGNWCLIESDPGVFTEMLRGFAVDGLQVEELWSLDDDKALMKPVYGLIFLFKWRQGDEGAGVPTTKENIFFAQQVIQNACATQALINLLMNVSDPAVKLGPILTQYKEFAVDMDPATRGLCLSNCEDIRTVHNSFSRQTLFELDIKGGDSEDNYHFVTYVPIGDKVFELDGLREAPLEVADLPDGKDWVEAVRPIIQERMAKYSQGEITFNLMALVPNRQQKYQEMLEALTQANENGELDEQIADITSNIQDEERKMITYRKENARRRHNYTPFVIQLLKILAKEGKLVGLINDAYQKAEARAKKPGLNTDKTVLKLKDEEMD</sequence>